<protein>
    <submittedName>
        <fullName evidence="2">Uncharacterized protein</fullName>
    </submittedName>
</protein>
<feature type="non-terminal residue" evidence="2">
    <location>
        <position position="82"/>
    </location>
</feature>
<accession>X1LPH2</accession>
<proteinExistence type="predicted"/>
<sequence>MSIRKISKSVEDIESEAERILEEARTRANEILLKTKEEAKEILSSQLPMDEVKTECQEIIHNAKVEADKKNKDAANKASEIG</sequence>
<name>X1LPH2_9ZZZZ</name>
<evidence type="ECO:0000256" key="1">
    <source>
        <dbReference type="SAM" id="Coils"/>
    </source>
</evidence>
<keyword evidence="1" id="KW-0175">Coiled coil</keyword>
<evidence type="ECO:0000313" key="2">
    <source>
        <dbReference type="EMBL" id="GAI07741.1"/>
    </source>
</evidence>
<feature type="coiled-coil region" evidence="1">
    <location>
        <begin position="3"/>
        <end position="30"/>
    </location>
</feature>
<comment type="caution">
    <text evidence="2">The sequence shown here is derived from an EMBL/GenBank/DDBJ whole genome shotgun (WGS) entry which is preliminary data.</text>
</comment>
<dbReference type="Gene3D" id="1.20.5.2950">
    <property type="match status" value="1"/>
</dbReference>
<dbReference type="EMBL" id="BARV01003490">
    <property type="protein sequence ID" value="GAI07741.1"/>
    <property type="molecule type" value="Genomic_DNA"/>
</dbReference>
<gene>
    <name evidence="2" type="ORF">S06H3_08316</name>
</gene>
<organism evidence="2">
    <name type="scientific">marine sediment metagenome</name>
    <dbReference type="NCBI Taxonomy" id="412755"/>
    <lineage>
        <taxon>unclassified sequences</taxon>
        <taxon>metagenomes</taxon>
        <taxon>ecological metagenomes</taxon>
    </lineage>
</organism>
<reference evidence="2" key="1">
    <citation type="journal article" date="2014" name="Front. Microbiol.">
        <title>High frequency of phylogenetically diverse reductive dehalogenase-homologous genes in deep subseafloor sedimentary metagenomes.</title>
        <authorList>
            <person name="Kawai M."/>
            <person name="Futagami T."/>
            <person name="Toyoda A."/>
            <person name="Takaki Y."/>
            <person name="Nishi S."/>
            <person name="Hori S."/>
            <person name="Arai W."/>
            <person name="Tsubouchi T."/>
            <person name="Morono Y."/>
            <person name="Uchiyama I."/>
            <person name="Ito T."/>
            <person name="Fujiyama A."/>
            <person name="Inagaki F."/>
            <person name="Takami H."/>
        </authorList>
    </citation>
    <scope>NUCLEOTIDE SEQUENCE</scope>
    <source>
        <strain evidence="2">Expedition CK06-06</strain>
    </source>
</reference>
<dbReference type="AlphaFoldDB" id="X1LPH2"/>